<dbReference type="GO" id="GO:0016559">
    <property type="term" value="P:peroxisome fission"/>
    <property type="evidence" value="ECO:0007669"/>
    <property type="project" value="TreeGrafter"/>
</dbReference>
<gene>
    <name evidence="7" type="ORF">FH972_024287</name>
</gene>
<dbReference type="GO" id="GO:0005525">
    <property type="term" value="F:GTP binding"/>
    <property type="evidence" value="ECO:0007669"/>
    <property type="project" value="InterPro"/>
</dbReference>
<dbReference type="GO" id="GO:0005739">
    <property type="term" value="C:mitochondrion"/>
    <property type="evidence" value="ECO:0007669"/>
    <property type="project" value="TreeGrafter"/>
</dbReference>
<name>A0A5N6KYI1_9ROSI</name>
<dbReference type="InterPro" id="IPR027417">
    <property type="entry name" value="P-loop_NTPase"/>
</dbReference>
<dbReference type="Pfam" id="PF00350">
    <property type="entry name" value="Dynamin_N"/>
    <property type="match status" value="1"/>
</dbReference>
<dbReference type="SUPFAM" id="SSF52540">
    <property type="entry name" value="P-loop containing nucleoside triphosphate hydrolases"/>
    <property type="match status" value="1"/>
</dbReference>
<dbReference type="GO" id="GO:0006897">
    <property type="term" value="P:endocytosis"/>
    <property type="evidence" value="ECO:0007669"/>
    <property type="project" value="TreeGrafter"/>
</dbReference>
<dbReference type="CDD" id="cd08771">
    <property type="entry name" value="DLP_1"/>
    <property type="match status" value="1"/>
</dbReference>
<evidence type="ECO:0008006" key="9">
    <source>
        <dbReference type="Google" id="ProtNLM"/>
    </source>
</evidence>
<dbReference type="InterPro" id="IPR022812">
    <property type="entry name" value="Dynamin"/>
</dbReference>
<keyword evidence="3" id="KW-0505">Motor protein</keyword>
<evidence type="ECO:0000259" key="6">
    <source>
        <dbReference type="PROSITE" id="PS51718"/>
    </source>
</evidence>
<dbReference type="PROSITE" id="PS51388">
    <property type="entry name" value="GED"/>
    <property type="match status" value="1"/>
</dbReference>
<dbReference type="GO" id="GO:0008017">
    <property type="term" value="F:microtubule binding"/>
    <property type="evidence" value="ECO:0007669"/>
    <property type="project" value="TreeGrafter"/>
</dbReference>
<dbReference type="FunFam" id="3.40.50.300:FF:001425">
    <property type="entry name" value="Dynamin GTPase, putative"/>
    <property type="match status" value="1"/>
</dbReference>
<dbReference type="GO" id="GO:0016020">
    <property type="term" value="C:membrane"/>
    <property type="evidence" value="ECO:0007669"/>
    <property type="project" value="TreeGrafter"/>
</dbReference>
<dbReference type="Pfam" id="PF01031">
    <property type="entry name" value="Dynamin_M"/>
    <property type="match status" value="1"/>
</dbReference>
<dbReference type="PROSITE" id="PS51718">
    <property type="entry name" value="G_DYNAMIN_2"/>
    <property type="match status" value="1"/>
</dbReference>
<dbReference type="PRINTS" id="PR00195">
    <property type="entry name" value="DYNAMIN"/>
</dbReference>
<dbReference type="Pfam" id="PF02212">
    <property type="entry name" value="GED"/>
    <property type="match status" value="1"/>
</dbReference>
<dbReference type="GO" id="GO:0048312">
    <property type="term" value="P:intracellular distribution of mitochondria"/>
    <property type="evidence" value="ECO:0007669"/>
    <property type="project" value="TreeGrafter"/>
</dbReference>
<reference evidence="7 8" key="1">
    <citation type="submission" date="2019-06" db="EMBL/GenBank/DDBJ databases">
        <title>A chromosomal-level reference genome of Carpinus fangiana (Coryloideae, Betulaceae).</title>
        <authorList>
            <person name="Yang X."/>
            <person name="Wang Z."/>
            <person name="Zhang L."/>
            <person name="Hao G."/>
            <person name="Liu J."/>
            <person name="Yang Y."/>
        </authorList>
    </citation>
    <scope>NUCLEOTIDE SEQUENCE [LARGE SCALE GENOMIC DNA]</scope>
    <source>
        <strain evidence="7">Cfa_2016G</strain>
        <tissue evidence="7">Leaf</tissue>
    </source>
</reference>
<feature type="coiled-coil region" evidence="4">
    <location>
        <begin position="731"/>
        <end position="766"/>
    </location>
</feature>
<proteinExistence type="predicted"/>
<evidence type="ECO:0000259" key="5">
    <source>
        <dbReference type="PROSITE" id="PS51388"/>
    </source>
</evidence>
<dbReference type="Proteomes" id="UP000327013">
    <property type="component" value="Unassembled WGS sequence"/>
</dbReference>
<keyword evidence="1" id="KW-0547">Nucleotide-binding</keyword>
<comment type="caution">
    <text evidence="7">The sequence shown here is derived from an EMBL/GenBank/DDBJ whole genome shotgun (WGS) entry which is preliminary data.</text>
</comment>
<feature type="domain" description="GED" evidence="5">
    <location>
        <begin position="599"/>
        <end position="690"/>
    </location>
</feature>
<dbReference type="SMART" id="SM00053">
    <property type="entry name" value="DYNc"/>
    <property type="match status" value="1"/>
</dbReference>
<keyword evidence="4" id="KW-0175">Coiled coil</keyword>
<dbReference type="GO" id="GO:0003924">
    <property type="term" value="F:GTPase activity"/>
    <property type="evidence" value="ECO:0007669"/>
    <property type="project" value="InterPro"/>
</dbReference>
<dbReference type="InterPro" id="IPR003130">
    <property type="entry name" value="GED"/>
</dbReference>
<organism evidence="7 8">
    <name type="scientific">Carpinus fangiana</name>
    <dbReference type="NCBI Taxonomy" id="176857"/>
    <lineage>
        <taxon>Eukaryota</taxon>
        <taxon>Viridiplantae</taxon>
        <taxon>Streptophyta</taxon>
        <taxon>Embryophyta</taxon>
        <taxon>Tracheophyta</taxon>
        <taxon>Spermatophyta</taxon>
        <taxon>Magnoliopsida</taxon>
        <taxon>eudicotyledons</taxon>
        <taxon>Gunneridae</taxon>
        <taxon>Pentapetalae</taxon>
        <taxon>rosids</taxon>
        <taxon>fabids</taxon>
        <taxon>Fagales</taxon>
        <taxon>Betulaceae</taxon>
        <taxon>Carpinus</taxon>
    </lineage>
</organism>
<dbReference type="InterPro" id="IPR045063">
    <property type="entry name" value="Dynamin_N"/>
</dbReference>
<sequence>MSLPNELQSGETDMILNTIDELRSLGIGNILELPQIIVCGDQSSGKSSVLNAVSTLKFPTKDGLCTRFATEVIMRPGNPEHIAVSIVPGSGRLHDDRRNLEAFRRIIINMDKIEDVINEATETMGINPENPRARRFSNDILRFEVTGPNQPSLTLVDLPGLFQAPNRYQTEEDTESVKELVLRYMRNKRSVILAVISAKSDFVLQSVTKYSRDVDRRGVRTLGIITKPDKLDVGSDSEKEFVELAENRLAFFHRGWHVLVNRDHNTANYTQVQRDDAEKEFLSNGVWARLPPNHKGIFKLRTRLSGLLRDQILEELPDLIREAQDEITRCETGLFKLGVSRATPEDRRRYLIQAAQTYNVTMRSCINGLYEDEFFNGNDKTTDNKKRLRAVVQNTLLQYAVDMHRLGHARHIVDELSANGEGQHPWEVTKEEFEDVVMDLTKQSRGRELMGTYSPLIVRELFVTQSEPWVELTQNHQFKIQEAVKMSINLVLQHATDENTKTQLERLIIKPSLDHFLVLLDEMVSKLLTPRRERHPITYNRNLAESIQKAKQAFAEKVFSEKYDRAINTNGQVVSKETLKWLFEEQIVVPPADLERFAASEAIDVMRAYYKIAKETLIDNFSTLAIEDCLLSQIPDLLTPQVITKLDDEEIGTIAMETETTAWDRSEIEKRLELCASALTKLEKIQGVRLISSTYDTTETEIVGHKRDLMDDTGSSGWQNTVEVSKLDLGISDEENELLSASEDVIRVEKNELSQTSRQKRKLKERWVS</sequence>
<evidence type="ECO:0000256" key="3">
    <source>
        <dbReference type="ARBA" id="ARBA00023175"/>
    </source>
</evidence>
<dbReference type="InterPro" id="IPR001401">
    <property type="entry name" value="Dynamin_GTPase"/>
</dbReference>
<dbReference type="PANTHER" id="PTHR11566">
    <property type="entry name" value="DYNAMIN"/>
    <property type="match status" value="1"/>
</dbReference>
<evidence type="ECO:0000256" key="2">
    <source>
        <dbReference type="ARBA" id="ARBA00023134"/>
    </source>
</evidence>
<dbReference type="PANTHER" id="PTHR11566:SF21">
    <property type="entry name" value="DYNAMIN RELATED PROTEIN 1, ISOFORM A"/>
    <property type="match status" value="1"/>
</dbReference>
<dbReference type="EMBL" id="VIBQ01000016">
    <property type="protein sequence ID" value="KAB8356712.1"/>
    <property type="molecule type" value="Genomic_DNA"/>
</dbReference>
<evidence type="ECO:0000256" key="1">
    <source>
        <dbReference type="ARBA" id="ARBA00022741"/>
    </source>
</evidence>
<dbReference type="GO" id="GO:0005874">
    <property type="term" value="C:microtubule"/>
    <property type="evidence" value="ECO:0007669"/>
    <property type="project" value="TreeGrafter"/>
</dbReference>
<accession>A0A5N6KYI1</accession>
<evidence type="ECO:0000313" key="7">
    <source>
        <dbReference type="EMBL" id="KAB8356712.1"/>
    </source>
</evidence>
<dbReference type="AlphaFoldDB" id="A0A5N6KYI1"/>
<dbReference type="Gene3D" id="3.40.50.300">
    <property type="entry name" value="P-loop containing nucleotide triphosphate hydrolases"/>
    <property type="match status" value="1"/>
</dbReference>
<dbReference type="InterPro" id="IPR030381">
    <property type="entry name" value="G_DYNAMIN_dom"/>
</dbReference>
<dbReference type="GO" id="GO:0000266">
    <property type="term" value="P:mitochondrial fission"/>
    <property type="evidence" value="ECO:0007669"/>
    <property type="project" value="TreeGrafter"/>
</dbReference>
<dbReference type="OrthoDB" id="5061070at2759"/>
<protein>
    <recommendedName>
        <fullName evidence="9">GED domain-containing protein</fullName>
    </recommendedName>
</protein>
<keyword evidence="8" id="KW-1185">Reference proteome</keyword>
<evidence type="ECO:0000256" key="4">
    <source>
        <dbReference type="SAM" id="Coils"/>
    </source>
</evidence>
<feature type="domain" description="Dynamin-type G" evidence="6">
    <location>
        <begin position="30"/>
        <end position="317"/>
    </location>
</feature>
<evidence type="ECO:0000313" key="8">
    <source>
        <dbReference type="Proteomes" id="UP000327013"/>
    </source>
</evidence>
<dbReference type="InterPro" id="IPR020850">
    <property type="entry name" value="GED_dom"/>
</dbReference>
<keyword evidence="2" id="KW-0342">GTP-binding</keyword>
<dbReference type="InterPro" id="IPR000375">
    <property type="entry name" value="Dynamin_stalk"/>
</dbReference>